<evidence type="ECO:0000313" key="5">
    <source>
        <dbReference type="EMBL" id="MFI7442898.1"/>
    </source>
</evidence>
<reference evidence="5 6" key="1">
    <citation type="submission" date="2024-10" db="EMBL/GenBank/DDBJ databases">
        <title>The Natural Products Discovery Center: Release of the First 8490 Sequenced Strains for Exploring Actinobacteria Biosynthetic Diversity.</title>
        <authorList>
            <person name="Kalkreuter E."/>
            <person name="Kautsar S.A."/>
            <person name="Yang D."/>
            <person name="Bader C.D."/>
            <person name="Teijaro C.N."/>
            <person name="Fluegel L."/>
            <person name="Davis C.M."/>
            <person name="Simpson J.R."/>
            <person name="Lauterbach L."/>
            <person name="Steele A.D."/>
            <person name="Gui C."/>
            <person name="Meng S."/>
            <person name="Li G."/>
            <person name="Viehrig K."/>
            <person name="Ye F."/>
            <person name="Su P."/>
            <person name="Kiefer A.F."/>
            <person name="Nichols A."/>
            <person name="Cepeda A.J."/>
            <person name="Yan W."/>
            <person name="Fan B."/>
            <person name="Jiang Y."/>
            <person name="Adhikari A."/>
            <person name="Zheng C.-J."/>
            <person name="Schuster L."/>
            <person name="Cowan T.M."/>
            <person name="Smanski M.J."/>
            <person name="Chevrette M.G."/>
            <person name="De Carvalho L.P.S."/>
            <person name="Shen B."/>
        </authorList>
    </citation>
    <scope>NUCLEOTIDE SEQUENCE [LARGE SCALE GENOMIC DNA]</scope>
    <source>
        <strain evidence="5 6">NPDC049503</strain>
    </source>
</reference>
<dbReference type="InterPro" id="IPR000835">
    <property type="entry name" value="HTH_MarR-typ"/>
</dbReference>
<keyword evidence="2" id="KW-0238">DNA-binding</keyword>
<dbReference type="PROSITE" id="PS50995">
    <property type="entry name" value="HTH_MARR_2"/>
    <property type="match status" value="1"/>
</dbReference>
<organism evidence="5 6">
    <name type="scientific">Nonomuraea indica</name>
    <dbReference type="NCBI Taxonomy" id="1581193"/>
    <lineage>
        <taxon>Bacteria</taxon>
        <taxon>Bacillati</taxon>
        <taxon>Actinomycetota</taxon>
        <taxon>Actinomycetes</taxon>
        <taxon>Streptosporangiales</taxon>
        <taxon>Streptosporangiaceae</taxon>
        <taxon>Nonomuraea</taxon>
    </lineage>
</organism>
<keyword evidence="1" id="KW-0805">Transcription regulation</keyword>
<evidence type="ECO:0000259" key="4">
    <source>
        <dbReference type="PROSITE" id="PS50995"/>
    </source>
</evidence>
<dbReference type="InterPro" id="IPR036390">
    <property type="entry name" value="WH_DNA-bd_sf"/>
</dbReference>
<dbReference type="InterPro" id="IPR039422">
    <property type="entry name" value="MarR/SlyA-like"/>
</dbReference>
<dbReference type="InterPro" id="IPR023187">
    <property type="entry name" value="Tscrpt_reg_MarR-type_CS"/>
</dbReference>
<dbReference type="Proteomes" id="UP001612928">
    <property type="component" value="Unassembled WGS sequence"/>
</dbReference>
<gene>
    <name evidence="5" type="ORF">ACIBP5_23260</name>
</gene>
<keyword evidence="6" id="KW-1185">Reference proteome</keyword>
<evidence type="ECO:0000256" key="3">
    <source>
        <dbReference type="ARBA" id="ARBA00023163"/>
    </source>
</evidence>
<evidence type="ECO:0000256" key="2">
    <source>
        <dbReference type="ARBA" id="ARBA00023125"/>
    </source>
</evidence>
<dbReference type="PANTHER" id="PTHR33164">
    <property type="entry name" value="TRANSCRIPTIONAL REGULATOR, MARR FAMILY"/>
    <property type="match status" value="1"/>
</dbReference>
<comment type="caution">
    <text evidence="5">The sequence shown here is derived from an EMBL/GenBank/DDBJ whole genome shotgun (WGS) entry which is preliminary data.</text>
</comment>
<evidence type="ECO:0000256" key="1">
    <source>
        <dbReference type="ARBA" id="ARBA00023015"/>
    </source>
</evidence>
<protein>
    <submittedName>
        <fullName evidence="5">MarR family winged helix-turn-helix transcriptional regulator</fullName>
    </submittedName>
</protein>
<dbReference type="PROSITE" id="PS01117">
    <property type="entry name" value="HTH_MARR_1"/>
    <property type="match status" value="1"/>
</dbReference>
<dbReference type="PRINTS" id="PR00598">
    <property type="entry name" value="HTHMARR"/>
</dbReference>
<sequence>MRVIDEREDLIRRVTEAQRGLGRTFAHLQSPLFTSNLTMRQLKVVLLLSVRGSLSGQDLAHDLGVGLGTVTGIVDRLVSHGLVSRHEDPNDRRVRRVELTAAGTRLIEEINDAGLQHIRRIMEHLDLDTLRALDFVMRRLQEVAEELHRS</sequence>
<name>A0ABW8A8A3_9ACTN</name>
<dbReference type="PANTHER" id="PTHR33164:SF99">
    <property type="entry name" value="MARR FAMILY REGULATORY PROTEIN"/>
    <property type="match status" value="1"/>
</dbReference>
<accession>A0ABW8A8A3</accession>
<dbReference type="Gene3D" id="1.10.10.10">
    <property type="entry name" value="Winged helix-like DNA-binding domain superfamily/Winged helix DNA-binding domain"/>
    <property type="match status" value="1"/>
</dbReference>
<evidence type="ECO:0000313" key="6">
    <source>
        <dbReference type="Proteomes" id="UP001612928"/>
    </source>
</evidence>
<dbReference type="Pfam" id="PF01047">
    <property type="entry name" value="MarR"/>
    <property type="match status" value="1"/>
</dbReference>
<dbReference type="EMBL" id="JBITMB010000005">
    <property type="protein sequence ID" value="MFI7442898.1"/>
    <property type="molecule type" value="Genomic_DNA"/>
</dbReference>
<dbReference type="SUPFAM" id="SSF46785">
    <property type="entry name" value="Winged helix' DNA-binding domain"/>
    <property type="match status" value="1"/>
</dbReference>
<keyword evidence="3" id="KW-0804">Transcription</keyword>
<dbReference type="RefSeq" id="WP_397022902.1">
    <property type="nucleotide sequence ID" value="NZ_JBITMB010000005.1"/>
</dbReference>
<dbReference type="SMART" id="SM00347">
    <property type="entry name" value="HTH_MARR"/>
    <property type="match status" value="1"/>
</dbReference>
<dbReference type="InterPro" id="IPR036388">
    <property type="entry name" value="WH-like_DNA-bd_sf"/>
</dbReference>
<feature type="domain" description="HTH marR-type" evidence="4">
    <location>
        <begin position="7"/>
        <end position="142"/>
    </location>
</feature>
<proteinExistence type="predicted"/>